<proteinExistence type="predicted"/>
<protein>
    <submittedName>
        <fullName evidence="1">Uncharacterized protein</fullName>
    </submittedName>
</protein>
<dbReference type="KEGG" id="vg:18989694"/>
<dbReference type="GeneID" id="18989694"/>
<dbReference type="EMBL" id="KF669661">
    <property type="protein sequence ID" value="AGY48393.1"/>
    <property type="molecule type" value="Genomic_DNA"/>
</dbReference>
<evidence type="ECO:0000313" key="2">
    <source>
        <dbReference type="Proteomes" id="UP000017660"/>
    </source>
</evidence>
<keyword evidence="2" id="KW-1185">Reference proteome</keyword>
<dbReference type="RefSeq" id="YP_008772006.1">
    <property type="nucleotide sequence ID" value="NC_022774.1"/>
</dbReference>
<accession>U5Q0I6</accession>
<dbReference type="OrthoDB" id="17448at10239"/>
<name>U5Q0I6_9CAUD</name>
<reference evidence="1 2" key="1">
    <citation type="journal article" date="2013" name="Genome Announc.">
        <title>Complete Genome of Bacillus megaterium Siphophage Slash.</title>
        <authorList>
            <person name="Decrescenzo A.J."/>
            <person name="Ritter M.A."/>
            <person name="Chamakura K.R."/>
            <person name="Kuty Everett G.F."/>
        </authorList>
    </citation>
    <scope>NUCLEOTIDE SEQUENCE [LARGE SCALE GENOMIC DNA]</scope>
</reference>
<sequence length="149" mass="17140">MFNRNVTMDIMCKRCKRKTDATDFPAHKIAIRCECGGWLITPTGTFDAQLVYHKKAIAVASVNSVSIIISDSVEDAKNFFENIHNEEVLQTNEIKPTVYQDITFDELYQYDDGTKETVTVDLCDVIFKCEQDNLEVVCMTMEEYLQRFS</sequence>
<gene>
    <name evidence="1" type="ORF">Slash_104</name>
</gene>
<organism evidence="1 2">
    <name type="scientific">Bacillus phage Slash</name>
    <dbReference type="NCBI Taxonomy" id="1406790"/>
    <lineage>
        <taxon>Viruses</taxon>
        <taxon>Duplodnaviria</taxon>
        <taxon>Heunggongvirae</taxon>
        <taxon>Uroviricota</taxon>
        <taxon>Caudoviricetes</taxon>
        <taxon>Slashvirus</taxon>
        <taxon>Slashvirus slash</taxon>
    </lineage>
</organism>
<dbReference type="Proteomes" id="UP000017660">
    <property type="component" value="Segment"/>
</dbReference>
<evidence type="ECO:0000313" key="1">
    <source>
        <dbReference type="EMBL" id="AGY48393.1"/>
    </source>
</evidence>